<dbReference type="InterPro" id="IPR036390">
    <property type="entry name" value="WH_DNA-bd_sf"/>
</dbReference>
<dbReference type="InterPro" id="IPR011991">
    <property type="entry name" value="ArsR-like_HTH"/>
</dbReference>
<sequence length="219" mass="24420">MLVIGYATTSPPGQILQHLQRQGEATIKELAAMLGVSATAAREHIVHLQAEGLVAARTERYGPGRPRLVYTLSDEARSRFPQQYNRLITGLLRELLAHEGADKLEQLLERVSRRLADEYSDRMDGHDVTERLNELRLLLEQRGVPAEVVAAGDGISLFACPFYDIAQDYPEVCSMERQMIEFVLGEKLALESSIREGGHTCRFVVKSETIPLVSVTSDM</sequence>
<accession>A0A426U764</accession>
<evidence type="ECO:0000313" key="2">
    <source>
        <dbReference type="Proteomes" id="UP000280307"/>
    </source>
</evidence>
<name>A0A426U764_9CHLR</name>
<dbReference type="EMBL" id="RSAS01000153">
    <property type="protein sequence ID" value="RRR75864.1"/>
    <property type="molecule type" value="Genomic_DNA"/>
</dbReference>
<dbReference type="Pfam" id="PF13412">
    <property type="entry name" value="HTH_24"/>
    <property type="match status" value="1"/>
</dbReference>
<dbReference type="SUPFAM" id="SSF46785">
    <property type="entry name" value="Winged helix' DNA-binding domain"/>
    <property type="match status" value="1"/>
</dbReference>
<evidence type="ECO:0000313" key="1">
    <source>
        <dbReference type="EMBL" id="RRR75864.1"/>
    </source>
</evidence>
<dbReference type="Proteomes" id="UP000280307">
    <property type="component" value="Unassembled WGS sequence"/>
</dbReference>
<dbReference type="InterPro" id="IPR036388">
    <property type="entry name" value="WH-like_DNA-bd_sf"/>
</dbReference>
<protein>
    <submittedName>
        <fullName evidence="1">Winged helix-turn-helix transcriptional regulator</fullName>
    </submittedName>
</protein>
<dbReference type="PANTHER" id="PTHR30363">
    <property type="entry name" value="HTH-TYPE TRANSCRIPTIONAL REGULATOR SRLR-RELATED"/>
    <property type="match status" value="1"/>
</dbReference>
<dbReference type="Gene3D" id="1.10.10.10">
    <property type="entry name" value="Winged helix-like DNA-binding domain superfamily/Winged helix DNA-binding domain"/>
    <property type="match status" value="1"/>
</dbReference>
<reference evidence="1 2" key="1">
    <citation type="submission" date="2018-12" db="EMBL/GenBank/DDBJ databases">
        <title>Genome Sequence of Candidatus Viridilinea halotolerans isolated from saline sulfide-rich spring.</title>
        <authorList>
            <person name="Grouzdev D.S."/>
            <person name="Burganskaya E.I."/>
            <person name="Krutkina M.S."/>
            <person name="Sukhacheva M.V."/>
            <person name="Gorlenko V.M."/>
        </authorList>
    </citation>
    <scope>NUCLEOTIDE SEQUENCE [LARGE SCALE GENOMIC DNA]</scope>
    <source>
        <strain evidence="1">Chok-6</strain>
    </source>
</reference>
<gene>
    <name evidence="1" type="ORF">EI684_03850</name>
</gene>
<dbReference type="AlphaFoldDB" id="A0A426U764"/>
<proteinExistence type="predicted"/>
<comment type="caution">
    <text evidence="1">The sequence shown here is derived from an EMBL/GenBank/DDBJ whole genome shotgun (WGS) entry which is preliminary data.</text>
</comment>
<dbReference type="PANTHER" id="PTHR30363:SF28">
    <property type="entry name" value="TRANSCRIPTIONAL REGULATORY PROTEIN-RELATED"/>
    <property type="match status" value="1"/>
</dbReference>
<dbReference type="CDD" id="cd00090">
    <property type="entry name" value="HTH_ARSR"/>
    <property type="match status" value="1"/>
</dbReference>
<organism evidence="1 2">
    <name type="scientific">Candidatus Viridilinea halotolerans</name>
    <dbReference type="NCBI Taxonomy" id="2491704"/>
    <lineage>
        <taxon>Bacteria</taxon>
        <taxon>Bacillati</taxon>
        <taxon>Chloroflexota</taxon>
        <taxon>Chloroflexia</taxon>
        <taxon>Chloroflexales</taxon>
        <taxon>Chloroflexineae</taxon>
        <taxon>Oscillochloridaceae</taxon>
        <taxon>Candidatus Viridilinea</taxon>
    </lineage>
</organism>
<dbReference type="InterPro" id="IPR050313">
    <property type="entry name" value="Carb_Metab_HTH_regulators"/>
</dbReference>